<proteinExistence type="predicted"/>
<dbReference type="AlphaFoldDB" id="A0A6J4PJH3"/>
<dbReference type="Pfam" id="PF07561">
    <property type="entry name" value="DUF1540"/>
    <property type="match status" value="2"/>
</dbReference>
<accession>A0A6J4PJH3</accession>
<protein>
    <recommendedName>
        <fullName evidence="1">DUF1540 domain-containing protein</fullName>
    </recommendedName>
</protein>
<dbReference type="EMBL" id="CADCUS010000345">
    <property type="protein sequence ID" value="CAA9416354.1"/>
    <property type="molecule type" value="Genomic_DNA"/>
</dbReference>
<reference evidence="2" key="1">
    <citation type="submission" date="2020-02" db="EMBL/GenBank/DDBJ databases">
        <authorList>
            <person name="Meier V. D."/>
        </authorList>
    </citation>
    <scope>NUCLEOTIDE SEQUENCE</scope>
    <source>
        <strain evidence="2">AVDCRST_MAG66</strain>
    </source>
</reference>
<organism evidence="2">
    <name type="scientific">uncultured Pseudonocardia sp</name>
    <dbReference type="NCBI Taxonomy" id="211455"/>
    <lineage>
        <taxon>Bacteria</taxon>
        <taxon>Bacillati</taxon>
        <taxon>Actinomycetota</taxon>
        <taxon>Actinomycetes</taxon>
        <taxon>Pseudonocardiales</taxon>
        <taxon>Pseudonocardiaceae</taxon>
        <taxon>Pseudonocardia</taxon>
        <taxon>environmental samples</taxon>
    </lineage>
</organism>
<evidence type="ECO:0000313" key="2">
    <source>
        <dbReference type="EMBL" id="CAA9416354.1"/>
    </source>
</evidence>
<evidence type="ECO:0000259" key="1">
    <source>
        <dbReference type="Pfam" id="PF07561"/>
    </source>
</evidence>
<name>A0A6J4PJH3_9PSEU</name>
<dbReference type="InterPro" id="IPR011437">
    <property type="entry name" value="DUF1540"/>
</dbReference>
<feature type="domain" description="DUF1540" evidence="1">
    <location>
        <begin position="60"/>
        <end position="92"/>
    </location>
</feature>
<sequence length="95" mass="9896">MTTLQDMPRVQDCTVTSCSYNDSGCKAGAITVGGDHAHCGTFVEISFRGGGDSTGLVGACHRSECRFNDKLECTAPAVRVGAGTDAADCLTYEAR</sequence>
<gene>
    <name evidence="2" type="ORF">AVDCRST_MAG66-2420</name>
</gene>
<feature type="domain" description="DUF1540" evidence="1">
    <location>
        <begin position="13"/>
        <end position="42"/>
    </location>
</feature>